<gene>
    <name evidence="2" type="ORF">CDQ78_04650</name>
</gene>
<dbReference type="InterPro" id="IPR008254">
    <property type="entry name" value="Flavodoxin/NO_synth"/>
</dbReference>
<dbReference type="SUPFAM" id="SSF52218">
    <property type="entry name" value="Flavoproteins"/>
    <property type="match status" value="1"/>
</dbReference>
<feature type="domain" description="Flavodoxin-like" evidence="1">
    <location>
        <begin position="3"/>
        <end position="151"/>
    </location>
</feature>
<dbReference type="PANTHER" id="PTHR39201">
    <property type="entry name" value="EXPORTED PROTEIN-RELATED"/>
    <property type="match status" value="1"/>
</dbReference>
<name>A0A855N6B4_CAMHY</name>
<dbReference type="InterPro" id="IPR029039">
    <property type="entry name" value="Flavoprotein-like_sf"/>
</dbReference>
<evidence type="ECO:0000313" key="2">
    <source>
        <dbReference type="EMBL" id="PPB72226.1"/>
    </source>
</evidence>
<protein>
    <submittedName>
        <fullName evidence="2">Flavodoxin</fullName>
    </submittedName>
</protein>
<sequence length="198" mass="22172">MNKILVAYFSASGQTMRLAKTIAEVSGGDIYEITPTQKYTSLDLDWHDSNSRSSVEMRKPDSRPSISNLKPNLDGYDSVFIGFPIWWYEAPRIIQTFLESFEWSGKNIVVFATSGGSDLGQSVEILKKSCNANFKDAKVLSSSTNSASIKNGWRAWVFELCKFRLITRAISLYSAKFSRIFFLNVCDSFVNTAGLADL</sequence>
<organism evidence="2 3">
    <name type="scientific">Campylobacter hyointestinalis subsp. hyointestinalis</name>
    <dbReference type="NCBI Taxonomy" id="91352"/>
    <lineage>
        <taxon>Bacteria</taxon>
        <taxon>Pseudomonadati</taxon>
        <taxon>Campylobacterota</taxon>
        <taxon>Epsilonproteobacteria</taxon>
        <taxon>Campylobacterales</taxon>
        <taxon>Campylobacteraceae</taxon>
        <taxon>Campylobacter</taxon>
    </lineage>
</organism>
<dbReference type="NCBIfam" id="NF005501">
    <property type="entry name" value="PRK07116.1"/>
    <property type="match status" value="1"/>
</dbReference>
<dbReference type="EMBL" id="NIQP01000003">
    <property type="protein sequence ID" value="PPB72226.1"/>
    <property type="molecule type" value="Genomic_DNA"/>
</dbReference>
<dbReference type="GO" id="GO:0010181">
    <property type="term" value="F:FMN binding"/>
    <property type="evidence" value="ECO:0007669"/>
    <property type="project" value="InterPro"/>
</dbReference>
<dbReference type="Pfam" id="PF12682">
    <property type="entry name" value="Flavodoxin_4"/>
    <property type="match status" value="1"/>
</dbReference>
<dbReference type="RefSeq" id="WP_104064427.1">
    <property type="nucleotide sequence ID" value="NZ_NIQH01000006.1"/>
</dbReference>
<dbReference type="Gene3D" id="3.40.50.360">
    <property type="match status" value="1"/>
</dbReference>
<accession>A0A855N6B4</accession>
<reference evidence="2 3" key="1">
    <citation type="submission" date="2017-06" db="EMBL/GenBank/DDBJ databases">
        <title>Updating the genomic taxonomy and epidemiology of Campylobacter hyointestinalis; discovery in New Zealand farmed ruminants.</title>
        <authorList>
            <person name="Wilkinson D.A."/>
            <person name="Fayaz A."/>
            <person name="Biggs P.J."/>
            <person name="Midwinter A.C."/>
        </authorList>
    </citation>
    <scope>NUCLEOTIDE SEQUENCE [LARGE SCALE GENOMIC DNA]</scope>
    <source>
        <strain evidence="2 3">S1614a</strain>
    </source>
</reference>
<dbReference type="PANTHER" id="PTHR39201:SF1">
    <property type="entry name" value="FLAVODOXIN-LIKE DOMAIN-CONTAINING PROTEIN"/>
    <property type="match status" value="1"/>
</dbReference>
<evidence type="ECO:0000259" key="1">
    <source>
        <dbReference type="Pfam" id="PF12682"/>
    </source>
</evidence>
<proteinExistence type="predicted"/>
<dbReference type="AlphaFoldDB" id="A0A855N6B4"/>
<comment type="caution">
    <text evidence="2">The sequence shown here is derived from an EMBL/GenBank/DDBJ whole genome shotgun (WGS) entry which is preliminary data.</text>
</comment>
<evidence type="ECO:0000313" key="3">
    <source>
        <dbReference type="Proteomes" id="UP000239685"/>
    </source>
</evidence>
<dbReference type="Proteomes" id="UP000239685">
    <property type="component" value="Unassembled WGS sequence"/>
</dbReference>